<feature type="transmembrane region" description="Helical" evidence="1">
    <location>
        <begin position="276"/>
        <end position="300"/>
    </location>
</feature>
<protein>
    <recommendedName>
        <fullName evidence="4">Gll1812 protein</fullName>
    </recommendedName>
</protein>
<evidence type="ECO:0008006" key="4">
    <source>
        <dbReference type="Google" id="ProtNLM"/>
    </source>
</evidence>
<name>A0A8E0NDG6_9CAUL</name>
<dbReference type="Pfam" id="PF12412">
    <property type="entry name" value="DUF3667"/>
    <property type="match status" value="1"/>
</dbReference>
<feature type="transmembrane region" description="Helical" evidence="1">
    <location>
        <begin position="321"/>
        <end position="345"/>
    </location>
</feature>
<dbReference type="InterPro" id="IPR022134">
    <property type="entry name" value="DUF3667"/>
</dbReference>
<keyword evidence="1" id="KW-1133">Transmembrane helix</keyword>
<accession>A0A8E0NDG6</accession>
<dbReference type="RefSeq" id="WP_021698370.1">
    <property type="nucleotide sequence ID" value="NZ_BATC01000062.1"/>
</dbReference>
<keyword evidence="3" id="KW-1185">Reference proteome</keyword>
<keyword evidence="1" id="KW-0812">Transmembrane</keyword>
<keyword evidence="1" id="KW-0472">Membrane</keyword>
<proteinExistence type="predicted"/>
<evidence type="ECO:0000313" key="2">
    <source>
        <dbReference type="EMBL" id="GAD60276.1"/>
    </source>
</evidence>
<sequence>MTNELETAAAASAGGWLRFRRRQADIPPGTPCANCETPLVGTYCHACGQLAENFNKSIWKLGKEALESFFHLDGRLAHTLPRLIARPHRLTRDYLDGKRAFQVPPLRMFLVILLLTFVVGQCALRGGTTDELVRQAGTSAGDSQSALDQARAEIAADESLTESERRIAEAALERNWGGIVAGVTTVQEANRIIQEEADDPADRESASAFETWLTDRLEAVQAEPRRFSLLLAVWAQRVVMLMLPVSALILACMFFWRREVFLFDHLIFSMHSLSFQLLLITTSFLLAMGIGPVAWNLLWLSPVHLFVHMKGAYRSGTAMTLLRMSVLFTATVIAGSFMLLLWLFLAFNEMAG</sequence>
<dbReference type="AlphaFoldDB" id="A0A8E0NDG6"/>
<evidence type="ECO:0000313" key="3">
    <source>
        <dbReference type="Proteomes" id="UP000016569"/>
    </source>
</evidence>
<reference evidence="3" key="1">
    <citation type="journal article" date="2013" name="Genome Announc.">
        <title>Draft Genome Sequence of the Dimorphic Prosthecate Bacterium Brevundimonas abyssalis TAR-001T.</title>
        <authorList>
            <person name="Tsubouchi T."/>
            <person name="Nishi S."/>
            <person name="Usui K."/>
            <person name="Shimane Y."/>
            <person name="Takaki Y."/>
            <person name="Maruyama T."/>
            <person name="Hatada Y."/>
        </authorList>
    </citation>
    <scope>NUCLEOTIDE SEQUENCE [LARGE SCALE GENOMIC DNA]</scope>
    <source>
        <strain evidence="3">TAR-001</strain>
    </source>
</reference>
<dbReference type="OrthoDB" id="9111327at2"/>
<dbReference type="EMBL" id="BATC01000062">
    <property type="protein sequence ID" value="GAD60276.1"/>
    <property type="molecule type" value="Genomic_DNA"/>
</dbReference>
<dbReference type="Proteomes" id="UP000016569">
    <property type="component" value="Unassembled WGS sequence"/>
</dbReference>
<gene>
    <name evidence="2" type="ORF">MBEBAB_2526</name>
</gene>
<organism evidence="2 3">
    <name type="scientific">Brevundimonas abyssalis TAR-001</name>
    <dbReference type="NCBI Taxonomy" id="1391729"/>
    <lineage>
        <taxon>Bacteria</taxon>
        <taxon>Pseudomonadati</taxon>
        <taxon>Pseudomonadota</taxon>
        <taxon>Alphaproteobacteria</taxon>
        <taxon>Caulobacterales</taxon>
        <taxon>Caulobacteraceae</taxon>
        <taxon>Brevundimonas</taxon>
    </lineage>
</organism>
<evidence type="ECO:0000256" key="1">
    <source>
        <dbReference type="SAM" id="Phobius"/>
    </source>
</evidence>
<feature type="transmembrane region" description="Helical" evidence="1">
    <location>
        <begin position="234"/>
        <end position="256"/>
    </location>
</feature>
<comment type="caution">
    <text evidence="2">The sequence shown here is derived from an EMBL/GenBank/DDBJ whole genome shotgun (WGS) entry which is preliminary data.</text>
</comment>